<sequence length="195" mass="21712">MELRGWRQGLFHVTPQTPSHGRDALPDPHPSRQPSSVRCTGTAVERKDTLYRMESETWVPTADADNRKGRREEELLAHLTVPTQQGGRSISPRTDGALDGCTSMRLLRRAQDIDAASQGTCPSSVISRYRGQNNGVPSLLPIRDEQLSHSEGCLGPSKEPRTSGSRRSGAEDRKCPGIYWMPEDKTWSTTKSWFP</sequence>
<evidence type="ECO:0000313" key="3">
    <source>
        <dbReference type="Proteomes" id="UP001266305"/>
    </source>
</evidence>
<comment type="caution">
    <text evidence="2">The sequence shown here is derived from an EMBL/GenBank/DDBJ whole genome shotgun (WGS) entry which is preliminary data.</text>
</comment>
<dbReference type="EMBL" id="JASSZA010000011">
    <property type="protein sequence ID" value="KAK2097152.1"/>
    <property type="molecule type" value="Genomic_DNA"/>
</dbReference>
<accession>A0ABQ9UJA2</accession>
<feature type="region of interest" description="Disordered" evidence="1">
    <location>
        <begin position="114"/>
        <end position="181"/>
    </location>
</feature>
<feature type="region of interest" description="Disordered" evidence="1">
    <location>
        <begin position="1"/>
        <end position="44"/>
    </location>
</feature>
<evidence type="ECO:0000256" key="1">
    <source>
        <dbReference type="SAM" id="MobiDB-lite"/>
    </source>
</evidence>
<organism evidence="2 3">
    <name type="scientific">Saguinus oedipus</name>
    <name type="common">Cotton-top tamarin</name>
    <name type="synonym">Oedipomidas oedipus</name>
    <dbReference type="NCBI Taxonomy" id="9490"/>
    <lineage>
        <taxon>Eukaryota</taxon>
        <taxon>Metazoa</taxon>
        <taxon>Chordata</taxon>
        <taxon>Craniata</taxon>
        <taxon>Vertebrata</taxon>
        <taxon>Euteleostomi</taxon>
        <taxon>Mammalia</taxon>
        <taxon>Eutheria</taxon>
        <taxon>Euarchontoglires</taxon>
        <taxon>Primates</taxon>
        <taxon>Haplorrhini</taxon>
        <taxon>Platyrrhini</taxon>
        <taxon>Cebidae</taxon>
        <taxon>Callitrichinae</taxon>
        <taxon>Saguinus</taxon>
    </lineage>
</organism>
<gene>
    <name evidence="2" type="ORF">P7K49_022602</name>
</gene>
<feature type="compositionally biased region" description="Polar residues" evidence="1">
    <location>
        <begin position="117"/>
        <end position="136"/>
    </location>
</feature>
<dbReference type="Proteomes" id="UP001266305">
    <property type="component" value="Unassembled WGS sequence"/>
</dbReference>
<protein>
    <submittedName>
        <fullName evidence="2">Uncharacterized protein</fullName>
    </submittedName>
</protein>
<feature type="compositionally biased region" description="Basic and acidic residues" evidence="1">
    <location>
        <begin position="20"/>
        <end position="30"/>
    </location>
</feature>
<proteinExistence type="predicted"/>
<reference evidence="2 3" key="1">
    <citation type="submission" date="2023-05" db="EMBL/GenBank/DDBJ databases">
        <title>B98-5 Cell Line De Novo Hybrid Assembly: An Optical Mapping Approach.</title>
        <authorList>
            <person name="Kananen K."/>
            <person name="Auerbach J.A."/>
            <person name="Kautto E."/>
            <person name="Blachly J.S."/>
        </authorList>
    </citation>
    <scope>NUCLEOTIDE SEQUENCE [LARGE SCALE GENOMIC DNA]</scope>
    <source>
        <strain evidence="2">B95-8</strain>
        <tissue evidence="2">Cell line</tissue>
    </source>
</reference>
<evidence type="ECO:0000313" key="2">
    <source>
        <dbReference type="EMBL" id="KAK2097152.1"/>
    </source>
</evidence>
<name>A0ABQ9UJA2_SAGOE</name>
<keyword evidence="3" id="KW-1185">Reference proteome</keyword>